<feature type="compositionally biased region" description="Basic and acidic residues" evidence="17">
    <location>
        <begin position="481"/>
        <end position="491"/>
    </location>
</feature>
<dbReference type="EC" id="3.1.26.12" evidence="16"/>
<dbReference type="FunFam" id="2.40.50.140:FF:000040">
    <property type="entry name" value="Ribonuclease E"/>
    <property type="match status" value="1"/>
</dbReference>
<keyword evidence="16" id="KW-0820">tRNA-binding</keyword>
<dbReference type="Pfam" id="PF10150">
    <property type="entry name" value="RNase_E_G"/>
    <property type="match status" value="1"/>
</dbReference>
<feature type="compositionally biased region" description="Basic and acidic residues" evidence="17">
    <location>
        <begin position="888"/>
        <end position="907"/>
    </location>
</feature>
<dbReference type="Pfam" id="PF00575">
    <property type="entry name" value="S1"/>
    <property type="match status" value="1"/>
</dbReference>
<dbReference type="RefSeq" id="WP_217639617.1">
    <property type="nucleotide sequence ID" value="NZ_FOLY01000001.1"/>
</dbReference>
<evidence type="ECO:0000256" key="10">
    <source>
        <dbReference type="ARBA" id="ARBA00022759"/>
    </source>
</evidence>
<feature type="compositionally biased region" description="Polar residues" evidence="17">
    <location>
        <begin position="914"/>
        <end position="935"/>
    </location>
</feature>
<feature type="compositionally biased region" description="Low complexity" evidence="17">
    <location>
        <begin position="567"/>
        <end position="583"/>
    </location>
</feature>
<proteinExistence type="inferred from homology"/>
<comment type="cofactor">
    <cofactor evidence="16">
        <name>Zn(2+)</name>
        <dbReference type="ChEBI" id="CHEBI:29105"/>
    </cofactor>
    <text evidence="16">Binds 2 Zn(2+) ions per homotetramer.</text>
</comment>
<comment type="cofactor">
    <cofactor evidence="16">
        <name>Mg(2+)</name>
        <dbReference type="ChEBI" id="CHEBI:18420"/>
    </cofactor>
    <text evidence="16">Binds 1 Mg(2+) ion per subunit.</text>
</comment>
<evidence type="ECO:0000256" key="11">
    <source>
        <dbReference type="ARBA" id="ARBA00022801"/>
    </source>
</evidence>
<dbReference type="CDD" id="cd04453">
    <property type="entry name" value="S1_RNase_E"/>
    <property type="match status" value="1"/>
</dbReference>
<feature type="compositionally biased region" description="Basic and acidic residues" evidence="17">
    <location>
        <begin position="1158"/>
        <end position="1172"/>
    </location>
</feature>
<evidence type="ECO:0000256" key="4">
    <source>
        <dbReference type="ARBA" id="ARBA00022519"/>
    </source>
</evidence>
<feature type="binding site" evidence="16">
    <location>
        <position position="302"/>
    </location>
    <ligand>
        <name>Mg(2+)</name>
        <dbReference type="ChEBI" id="CHEBI:18420"/>
        <note>catalytic</note>
    </ligand>
</feature>
<keyword evidence="13 16" id="KW-0460">Magnesium</keyword>
<dbReference type="AlphaFoldDB" id="A0A1I1FWX2"/>
<gene>
    <name evidence="16" type="primary">rne</name>
    <name evidence="19" type="ORF">SAMN05421848_0310</name>
</gene>
<keyword evidence="14 16" id="KW-0694">RNA-binding</keyword>
<feature type="binding site" evidence="16">
    <location>
        <position position="406"/>
    </location>
    <ligand>
        <name>Zn(2+)</name>
        <dbReference type="ChEBI" id="CHEBI:29105"/>
        <note>ligand shared between dimeric partners</note>
    </ligand>
</feature>
<feature type="region of interest" description="Required for zinc-mediated homotetramerization and catalytic activity" evidence="16">
    <location>
        <begin position="403"/>
        <end position="406"/>
    </location>
</feature>
<dbReference type="GO" id="GO:0008995">
    <property type="term" value="F:ribonuclease E activity"/>
    <property type="evidence" value="ECO:0007669"/>
    <property type="project" value="UniProtKB-EC"/>
</dbReference>
<feature type="region of interest" description="Disordered" evidence="17">
    <location>
        <begin position="481"/>
        <end position="551"/>
    </location>
</feature>
<evidence type="ECO:0000256" key="3">
    <source>
        <dbReference type="ARBA" id="ARBA00022490"/>
    </source>
</evidence>
<dbReference type="GO" id="GO:0005737">
    <property type="term" value="C:cytoplasm"/>
    <property type="evidence" value="ECO:0007669"/>
    <property type="project" value="UniProtKB-SubCell"/>
</dbReference>
<dbReference type="Gene3D" id="3.40.1260.20">
    <property type="entry name" value="Ribonuclease E, catalytic domain"/>
    <property type="match status" value="1"/>
</dbReference>
<dbReference type="GO" id="GO:0019843">
    <property type="term" value="F:rRNA binding"/>
    <property type="evidence" value="ECO:0007669"/>
    <property type="project" value="UniProtKB-KW"/>
</dbReference>
<feature type="compositionally biased region" description="Basic and acidic residues" evidence="17">
    <location>
        <begin position="996"/>
        <end position="1027"/>
    </location>
</feature>
<keyword evidence="12 16" id="KW-0862">Zinc</keyword>
<keyword evidence="3 16" id="KW-0963">Cytoplasm</keyword>
<dbReference type="Gene3D" id="2.40.50.140">
    <property type="entry name" value="Nucleic acid-binding proteins"/>
    <property type="match status" value="1"/>
</dbReference>
<comment type="subunit">
    <text evidence="16">Component of the RNA degradosome, which is a multiprotein complex involved in RNA processing and mRNA degradation. Within the RNA degradosome, RNase E assembles into a homotetramer formed by a dimer of dimers.</text>
</comment>
<evidence type="ECO:0000256" key="15">
    <source>
        <dbReference type="ARBA" id="ARBA00023136"/>
    </source>
</evidence>
<dbReference type="SMART" id="SM00316">
    <property type="entry name" value="S1"/>
    <property type="match status" value="1"/>
</dbReference>
<sequence>MKRMLINATQPEELRVALVDGQRLYDLDIESGAREQKKANIYRGRITRVEPSLEAAFVDFGADRHGFLPLKEISREYFSKEPSGNGRPNIREVIKEGQEVIVQVDKEERGNKGAALTTFISLAGRFLVLMPNNPRAGGISRRIEGDERTELKEAMSQLTMPEKMGVIVRTAGIGRSSEELQWDLDYLVQVWETITEEAGKRSAPFLIYRESNVIIRAMRDYLRQDIGEVLIDHGDVHEEALNFVKQVMPSYQQKIKLYNDDVPLFSRFQIESQIETAYEREVKLPSGGSVVIDHTEALVSIDINSSRATKGGDIEETALQTNLEAADEIARQLRLRDIGGLVVIDFIDMSPARNQREVENRVRDALKLDRARVQIGRISRFGLMEMSRQRLRPSLGETSGVVCPRCNGQGTIRDVRSLSLSIMRLIEEEAMKDRSSQIRAMLPVPVATYLLNEKRNVLTDIERRQGVRVMLLPQPELETPHYDVQRYRDDQVDPEEAGRSSFELSDDFEAPEDESETYRKPVKRTEAAVRSVAHRTPAPEPVATPVNEEPSGFLSRLMKGFNRLMGSEESSQQQQSTASSAPSGKENTRPAAREEKPQSSTQDNAAREAQKSSSNSGDQRNNRRDSTRRDDTKRDDSAGNRNGRNDKRTSSDKGRDDRTRRDRPSRDSEKSDGAGSRNDRRQQDKSDNVSSERGDKRQNSGSASRSDNNASDRADKRTQGGSTSRGDNNTSDRNDKHQQSVSNDKGAEKTRDDGDRQKPAADAQTKVDSAQNERTSSSSTQSQSDDSGKPRRTRNNPRQRSRKQALNPEAVAEQERLQAEAGQSGDAAAADATQRRDNASTSTSEAASAEKAGKASKAPTSPSDSTSTPKKAADTSDVTPAYEQKPTTSDEKAPTADRQDSASDKKAPAASGTARKSVSATFGRESASSETTPDQQESKTGRSASAEDAPVAASEPTTESRNDSTGQKASSKEAAGDKAIAGAAAAAAKKPAVGDAGKKDEKRASTETTKGTEVDAGKSEKRSDKPSSNDAADTAPVEGREDAQKAQKGVAPEASEATPREQPHLVAHDARGSVRDRASSDAPARDINKQSVTTRDRSAEKSAARSATSSDADSTSDHAADNAAASETSPSATPADTGKSTPRPSSGESAEQTGNARKTADTAARKTADKVTTDSAEPQSTDSSDEASAQPRQRRRAHNDPRERRRQQQRENQQSSGE</sequence>
<evidence type="ECO:0000256" key="17">
    <source>
        <dbReference type="SAM" id="MobiDB-lite"/>
    </source>
</evidence>
<keyword evidence="15 16" id="KW-0472">Membrane</keyword>
<dbReference type="InterPro" id="IPR019307">
    <property type="entry name" value="RNA-bd_AU-1/RNase_E/G"/>
</dbReference>
<evidence type="ECO:0000256" key="6">
    <source>
        <dbReference type="ARBA" id="ARBA00022694"/>
    </source>
</evidence>
<feature type="compositionally biased region" description="Basic and acidic residues" evidence="17">
    <location>
        <begin position="1058"/>
        <end position="1103"/>
    </location>
</feature>
<name>A0A1I1FWX2_9GAMM</name>
<evidence type="ECO:0000256" key="13">
    <source>
        <dbReference type="ARBA" id="ARBA00022842"/>
    </source>
</evidence>
<dbReference type="PANTHER" id="PTHR30001">
    <property type="entry name" value="RIBONUCLEASE"/>
    <property type="match status" value="1"/>
</dbReference>
<dbReference type="InterPro" id="IPR004659">
    <property type="entry name" value="RNase_E/G"/>
</dbReference>
<feature type="compositionally biased region" description="Polar residues" evidence="17">
    <location>
        <begin position="719"/>
        <end position="729"/>
    </location>
</feature>
<feature type="compositionally biased region" description="Basic and acidic residues" evidence="17">
    <location>
        <begin position="586"/>
        <end position="597"/>
    </location>
</feature>
<evidence type="ECO:0000256" key="7">
    <source>
        <dbReference type="ARBA" id="ARBA00022722"/>
    </source>
</evidence>
<feature type="region of interest" description="Disordered" evidence="17">
    <location>
        <begin position="565"/>
        <end position="1218"/>
    </location>
</feature>
<dbReference type="GO" id="GO:0008033">
    <property type="term" value="P:tRNA processing"/>
    <property type="evidence" value="ECO:0007669"/>
    <property type="project" value="UniProtKB-UniRule"/>
</dbReference>
<feature type="domain" description="S1 motif" evidence="18">
    <location>
        <begin position="39"/>
        <end position="119"/>
    </location>
</feature>
<dbReference type="GO" id="GO:0000287">
    <property type="term" value="F:magnesium ion binding"/>
    <property type="evidence" value="ECO:0007669"/>
    <property type="project" value="UniProtKB-UniRule"/>
</dbReference>
<comment type="subcellular location">
    <subcellularLocation>
        <location evidence="16">Cytoplasm</location>
    </subcellularLocation>
    <subcellularLocation>
        <location evidence="16">Cell inner membrane</location>
        <topology evidence="16">Peripheral membrane protein</topology>
        <orientation evidence="16">Cytoplasmic side</orientation>
    </subcellularLocation>
</comment>
<dbReference type="GO" id="GO:0009898">
    <property type="term" value="C:cytoplasmic side of plasma membrane"/>
    <property type="evidence" value="ECO:0007669"/>
    <property type="project" value="UniProtKB-UniRule"/>
</dbReference>
<dbReference type="EMBL" id="FOLY01000001">
    <property type="protein sequence ID" value="SFC03834.1"/>
    <property type="molecule type" value="Genomic_DNA"/>
</dbReference>
<feature type="compositionally biased region" description="Polar residues" evidence="17">
    <location>
        <begin position="1175"/>
        <end position="1191"/>
    </location>
</feature>
<evidence type="ECO:0000256" key="12">
    <source>
        <dbReference type="ARBA" id="ARBA00022833"/>
    </source>
</evidence>
<feature type="compositionally biased region" description="Low complexity" evidence="17">
    <location>
        <begin position="1121"/>
        <end position="1135"/>
    </location>
</feature>
<dbReference type="GO" id="GO:0000049">
    <property type="term" value="F:tRNA binding"/>
    <property type="evidence" value="ECO:0007669"/>
    <property type="project" value="UniProtKB-KW"/>
</dbReference>
<feature type="compositionally biased region" description="Polar residues" evidence="17">
    <location>
        <begin position="699"/>
        <end position="709"/>
    </location>
</feature>
<feature type="compositionally biased region" description="Basic residues" evidence="17">
    <location>
        <begin position="790"/>
        <end position="803"/>
    </location>
</feature>
<feature type="binding site" evidence="16">
    <location>
        <position position="345"/>
    </location>
    <ligand>
        <name>Mg(2+)</name>
        <dbReference type="ChEBI" id="CHEBI:18420"/>
        <note>catalytic</note>
    </ligand>
</feature>
<dbReference type="Pfam" id="PF20833">
    <property type="entry name" value="RNase_E_G_Thio"/>
    <property type="match status" value="1"/>
</dbReference>
<dbReference type="InterPro" id="IPR003029">
    <property type="entry name" value="S1_domain"/>
</dbReference>
<evidence type="ECO:0000256" key="9">
    <source>
        <dbReference type="ARBA" id="ARBA00022730"/>
    </source>
</evidence>
<dbReference type="SUPFAM" id="SSF50249">
    <property type="entry name" value="Nucleic acid-binding proteins"/>
    <property type="match status" value="1"/>
</dbReference>
<dbReference type="PANTHER" id="PTHR30001:SF1">
    <property type="entry name" value="RIBONUCLEASE E_G-LIKE PROTEIN, CHLOROPLASTIC"/>
    <property type="match status" value="1"/>
</dbReference>
<feature type="compositionally biased region" description="Acidic residues" evidence="17">
    <location>
        <begin position="504"/>
        <end position="515"/>
    </location>
</feature>
<feature type="compositionally biased region" description="Low complexity" evidence="17">
    <location>
        <begin position="775"/>
        <end position="785"/>
    </location>
</feature>
<feature type="compositionally biased region" description="Low complexity" evidence="17">
    <location>
        <begin position="819"/>
        <end position="832"/>
    </location>
</feature>
<keyword evidence="6 16" id="KW-0819">tRNA processing</keyword>
<feature type="compositionally biased region" description="Polar residues" evidence="17">
    <location>
        <begin position="1138"/>
        <end position="1155"/>
    </location>
</feature>
<dbReference type="Proteomes" id="UP000199046">
    <property type="component" value="Unassembled WGS sequence"/>
</dbReference>
<comment type="similarity">
    <text evidence="1">Belongs to the RNase E/G family. RNase G subfamily.</text>
</comment>
<dbReference type="NCBIfam" id="NF008074">
    <property type="entry name" value="PRK10811.1"/>
    <property type="match status" value="1"/>
</dbReference>
<comment type="function">
    <text evidence="16">Endoribonuclease that plays a central role in RNA processing and decay. Required for the maturation of 5S and 16S rRNAs and the majority of tRNAs. Also involved in the degradation of most mRNAs.</text>
</comment>
<feature type="compositionally biased region" description="Basic and acidic residues" evidence="17">
    <location>
        <begin position="1198"/>
        <end position="1209"/>
    </location>
</feature>
<feature type="compositionally biased region" description="Basic and acidic residues" evidence="17">
    <location>
        <begin position="620"/>
        <end position="698"/>
    </location>
</feature>
<dbReference type="NCBIfam" id="TIGR00757">
    <property type="entry name" value="RNaseEG"/>
    <property type="match status" value="1"/>
</dbReference>
<keyword evidence="8 16" id="KW-0479">Metal-binding</keyword>
<accession>A0A1I1FWX2</accession>
<keyword evidence="5 16" id="KW-0698">rRNA processing</keyword>
<feature type="compositionally biased region" description="Basic and acidic residues" evidence="17">
    <location>
        <begin position="516"/>
        <end position="527"/>
    </location>
</feature>
<keyword evidence="9 16" id="KW-0699">rRNA-binding</keyword>
<dbReference type="PROSITE" id="PS50126">
    <property type="entry name" value="S1"/>
    <property type="match status" value="1"/>
</dbReference>
<feature type="compositionally biased region" description="Low complexity" evidence="17">
    <location>
        <begin position="839"/>
        <end position="870"/>
    </location>
</feature>
<comment type="catalytic activity">
    <reaction evidence="16">
        <text>Endonucleolytic cleavage of single-stranded RNA in A- and U-rich regions.</text>
        <dbReference type="EC" id="3.1.26.12"/>
    </reaction>
</comment>
<dbReference type="InterPro" id="IPR028878">
    <property type="entry name" value="RNase_E"/>
</dbReference>
<feature type="compositionally biased region" description="Basic and acidic residues" evidence="17">
    <location>
        <begin position="745"/>
        <end position="759"/>
    </location>
</feature>
<evidence type="ECO:0000259" key="18">
    <source>
        <dbReference type="PROSITE" id="PS50126"/>
    </source>
</evidence>
<keyword evidence="7 16" id="KW-0540">Nuclease</keyword>
<comment type="similarity">
    <text evidence="16">Belongs to the RNase E/G family. RNase E subfamily.</text>
</comment>
<keyword evidence="4 16" id="KW-0997">Cell inner membrane</keyword>
<dbReference type="GO" id="GO:0006402">
    <property type="term" value="P:mRNA catabolic process"/>
    <property type="evidence" value="ECO:0007669"/>
    <property type="project" value="UniProtKB-UniRule"/>
</dbReference>
<evidence type="ECO:0000256" key="14">
    <source>
        <dbReference type="ARBA" id="ARBA00022884"/>
    </source>
</evidence>
<keyword evidence="20" id="KW-1185">Reference proteome</keyword>
<reference evidence="20" key="1">
    <citation type="submission" date="2016-10" db="EMBL/GenBank/DDBJ databases">
        <authorList>
            <person name="Varghese N."/>
            <person name="Submissions S."/>
        </authorList>
    </citation>
    <scope>NUCLEOTIDE SEQUENCE [LARGE SCALE GENOMIC DNA]</scope>
    <source>
        <strain evidence="20">DSM 23439</strain>
    </source>
</reference>
<dbReference type="STRING" id="402385.SAMN05421848_0310"/>
<feature type="binding site" evidence="16">
    <location>
        <position position="403"/>
    </location>
    <ligand>
        <name>Zn(2+)</name>
        <dbReference type="ChEBI" id="CHEBI:29105"/>
        <note>ligand shared between dimeric partners</note>
    </ligand>
</feature>
<keyword evidence="2 16" id="KW-1003">Cell membrane</keyword>
<feature type="compositionally biased region" description="Low complexity" evidence="17">
    <location>
        <begin position="977"/>
        <end position="995"/>
    </location>
</feature>
<keyword evidence="10 16" id="KW-0255">Endonuclease</keyword>
<evidence type="ECO:0000256" key="1">
    <source>
        <dbReference type="ARBA" id="ARBA00005663"/>
    </source>
</evidence>
<evidence type="ECO:0000256" key="8">
    <source>
        <dbReference type="ARBA" id="ARBA00022723"/>
    </source>
</evidence>
<organism evidence="19 20">
    <name type="scientific">Kushneria avicenniae</name>
    <dbReference type="NCBI Taxonomy" id="402385"/>
    <lineage>
        <taxon>Bacteria</taxon>
        <taxon>Pseudomonadati</taxon>
        <taxon>Pseudomonadota</taxon>
        <taxon>Gammaproteobacteria</taxon>
        <taxon>Oceanospirillales</taxon>
        <taxon>Halomonadaceae</taxon>
        <taxon>Kushneria</taxon>
    </lineage>
</organism>
<dbReference type="GO" id="GO:0006364">
    <property type="term" value="P:rRNA processing"/>
    <property type="evidence" value="ECO:0007669"/>
    <property type="project" value="UniProtKB-UniRule"/>
</dbReference>
<evidence type="ECO:0000313" key="19">
    <source>
        <dbReference type="EMBL" id="SFC03834.1"/>
    </source>
</evidence>
<dbReference type="HAMAP" id="MF_00970">
    <property type="entry name" value="RNase_E"/>
    <property type="match status" value="1"/>
</dbReference>
<evidence type="ECO:0000313" key="20">
    <source>
        <dbReference type="Proteomes" id="UP000199046"/>
    </source>
</evidence>
<feature type="compositionally biased region" description="Low complexity" evidence="17">
    <location>
        <begin position="1104"/>
        <end position="1113"/>
    </location>
</feature>
<evidence type="ECO:0000256" key="2">
    <source>
        <dbReference type="ARBA" id="ARBA00022475"/>
    </source>
</evidence>
<keyword evidence="11 16" id="KW-0378">Hydrolase</keyword>
<evidence type="ECO:0000256" key="5">
    <source>
        <dbReference type="ARBA" id="ARBA00022552"/>
    </source>
</evidence>
<dbReference type="InterPro" id="IPR048583">
    <property type="entry name" value="RNase_E_G_thioredoxin-like"/>
</dbReference>
<protein>
    <recommendedName>
        <fullName evidence="16">Ribonuclease E</fullName>
        <shortName evidence="16">RNase E</shortName>
        <ecNumber evidence="16">3.1.26.12</ecNumber>
    </recommendedName>
</protein>
<evidence type="ECO:0000256" key="16">
    <source>
        <dbReference type="HAMAP-Rule" id="MF_00970"/>
    </source>
</evidence>
<dbReference type="InterPro" id="IPR012340">
    <property type="entry name" value="NA-bd_OB-fold"/>
</dbReference>
<feature type="compositionally biased region" description="Polar residues" evidence="17">
    <location>
        <begin position="955"/>
        <end position="969"/>
    </location>
</feature>
<dbReference type="GO" id="GO:0008270">
    <property type="term" value="F:zinc ion binding"/>
    <property type="evidence" value="ECO:0007669"/>
    <property type="project" value="UniProtKB-UniRule"/>
</dbReference>